<sequence>MLLARLARGIGTGVLAGLIGTAAMTLSSTVEAKLRNRSGSKAPAQAAEKLLEIEKFHDEAAETRFSNLVH</sequence>
<dbReference type="AlphaFoldDB" id="A0A4D4J3B0"/>
<keyword evidence="1" id="KW-0472">Membrane</keyword>
<proteinExistence type="predicted"/>
<evidence type="ECO:0000313" key="3">
    <source>
        <dbReference type="Proteomes" id="UP000298860"/>
    </source>
</evidence>
<dbReference type="Proteomes" id="UP000298860">
    <property type="component" value="Unassembled WGS sequence"/>
</dbReference>
<keyword evidence="3" id="KW-1185">Reference proteome</keyword>
<evidence type="ECO:0000256" key="1">
    <source>
        <dbReference type="SAM" id="Phobius"/>
    </source>
</evidence>
<feature type="transmembrane region" description="Helical" evidence="1">
    <location>
        <begin position="6"/>
        <end position="27"/>
    </location>
</feature>
<reference evidence="3" key="1">
    <citation type="submission" date="2019-04" db="EMBL/GenBank/DDBJ databases">
        <title>Draft genome sequence of Pseudonocardiaceae bacterium SL3-2-4.</title>
        <authorList>
            <person name="Ningsih F."/>
            <person name="Yokota A."/>
            <person name="Sakai Y."/>
            <person name="Nanatani K."/>
            <person name="Yabe S."/>
            <person name="Oetari A."/>
            <person name="Sjamsuridzal W."/>
        </authorList>
    </citation>
    <scope>NUCLEOTIDE SEQUENCE [LARGE SCALE GENOMIC DNA]</scope>
    <source>
        <strain evidence="3">SL3-2-4</strain>
    </source>
</reference>
<evidence type="ECO:0000313" key="2">
    <source>
        <dbReference type="EMBL" id="GDY29562.1"/>
    </source>
</evidence>
<gene>
    <name evidence="2" type="ORF">GTS_11950</name>
</gene>
<accession>A0A4D4J3B0</accession>
<dbReference type="OrthoDB" id="669100at2"/>
<keyword evidence="1" id="KW-1133">Transmembrane helix</keyword>
<protein>
    <submittedName>
        <fullName evidence="2">Uncharacterized protein</fullName>
    </submittedName>
</protein>
<organism evidence="2 3">
    <name type="scientific">Gandjariella thermophila</name>
    <dbReference type="NCBI Taxonomy" id="1931992"/>
    <lineage>
        <taxon>Bacteria</taxon>
        <taxon>Bacillati</taxon>
        <taxon>Actinomycetota</taxon>
        <taxon>Actinomycetes</taxon>
        <taxon>Pseudonocardiales</taxon>
        <taxon>Pseudonocardiaceae</taxon>
        <taxon>Gandjariella</taxon>
    </lineage>
</organism>
<name>A0A4D4J3B0_9PSEU</name>
<dbReference type="EMBL" id="BJFL01000004">
    <property type="protein sequence ID" value="GDY29562.1"/>
    <property type="molecule type" value="Genomic_DNA"/>
</dbReference>
<dbReference type="RefSeq" id="WP_137812747.1">
    <property type="nucleotide sequence ID" value="NZ_BJFL01000004.1"/>
</dbReference>
<comment type="caution">
    <text evidence="2">The sequence shown here is derived from an EMBL/GenBank/DDBJ whole genome shotgun (WGS) entry which is preliminary data.</text>
</comment>
<keyword evidence="1" id="KW-0812">Transmembrane</keyword>